<evidence type="ECO:0000256" key="11">
    <source>
        <dbReference type="SAM" id="Coils"/>
    </source>
</evidence>
<evidence type="ECO:0000256" key="6">
    <source>
        <dbReference type="ARBA" id="ARBA00022692"/>
    </source>
</evidence>
<dbReference type="STRING" id="29088.A0A2Y9G389"/>
<keyword evidence="7" id="KW-1133">Transmembrane helix</keyword>
<dbReference type="InterPro" id="IPR022076">
    <property type="entry name" value="Limbin"/>
</dbReference>
<evidence type="ECO:0000256" key="1">
    <source>
        <dbReference type="ARBA" id="ARBA00004120"/>
    </source>
</evidence>
<keyword evidence="4" id="KW-1003">Cell membrane</keyword>
<feature type="chain" id="PRO_5015975669" evidence="13">
    <location>
        <begin position="25"/>
        <end position="1299"/>
    </location>
</feature>
<feature type="coiled-coil region" evidence="11">
    <location>
        <begin position="704"/>
        <end position="743"/>
    </location>
</feature>
<keyword evidence="8" id="KW-0472">Membrane</keyword>
<organism evidence="14 15">
    <name type="scientific">Neomonachus schauinslandi</name>
    <name type="common">Hawaiian monk seal</name>
    <name type="synonym">Monachus schauinslandi</name>
    <dbReference type="NCBI Taxonomy" id="29088"/>
    <lineage>
        <taxon>Eukaryota</taxon>
        <taxon>Metazoa</taxon>
        <taxon>Chordata</taxon>
        <taxon>Craniata</taxon>
        <taxon>Vertebrata</taxon>
        <taxon>Euteleostomi</taxon>
        <taxon>Mammalia</taxon>
        <taxon>Eutheria</taxon>
        <taxon>Laurasiatheria</taxon>
        <taxon>Carnivora</taxon>
        <taxon>Caniformia</taxon>
        <taxon>Pinnipedia</taxon>
        <taxon>Phocidae</taxon>
        <taxon>Monachinae</taxon>
        <taxon>Monachini</taxon>
        <taxon>Neomonachus</taxon>
    </lineage>
</organism>
<evidence type="ECO:0000256" key="7">
    <source>
        <dbReference type="ARBA" id="ARBA00022989"/>
    </source>
</evidence>
<evidence type="ECO:0000313" key="14">
    <source>
        <dbReference type="Proteomes" id="UP000248481"/>
    </source>
</evidence>
<evidence type="ECO:0000256" key="8">
    <source>
        <dbReference type="ARBA" id="ARBA00023136"/>
    </source>
</evidence>
<dbReference type="GO" id="GO:0098797">
    <property type="term" value="C:plasma membrane protein complex"/>
    <property type="evidence" value="ECO:0007669"/>
    <property type="project" value="TreeGrafter"/>
</dbReference>
<proteinExistence type="predicted"/>
<keyword evidence="13" id="KW-0732">Signal</keyword>
<name>A0A2Y9G389_NEOSC</name>
<evidence type="ECO:0000256" key="13">
    <source>
        <dbReference type="SAM" id="SignalP"/>
    </source>
</evidence>
<dbReference type="PANTHER" id="PTHR16795">
    <property type="entry name" value="LIMBIN/ELLIS-VAN CREVELD PROTEIN"/>
    <property type="match status" value="1"/>
</dbReference>
<feature type="region of interest" description="Disordered" evidence="12">
    <location>
        <begin position="36"/>
        <end position="66"/>
    </location>
</feature>
<dbReference type="PANTHER" id="PTHR16795:SF14">
    <property type="entry name" value="LIMBIN"/>
    <property type="match status" value="1"/>
</dbReference>
<sequence>MGSAGAPGRATWVLAWSLLAAALALPAGPGGRGWHPAGRGLLGRPLGGQPLPDPPAAPGAGPERTAQDLPRLIWPSVESSRFKTEVGAPFGRKFSRKSEVFHPLPTFAPSSGPRTQSMLAFTPSWPKKTLFKRESPITHRLFGDISRDVPKNAEDGVIFQKCAVVSGQSELQTAHVRLLVDNTRTPVATNLSDLLLLDNITGLSVTGSTGNQTSAGFQAFRKKFLQVGDSFSVSYTASIKAGEVGSGEVLMLPAQLTFQSSVQNRTQLKALFTITAEKIKVVPNHGLHAAGFFTASILSFVLTWVTLFFMARYQCLKGSLLIGHQVQHHESKLEHSQFTSADGVNEDLALNDQMIDILSSEDPGSMLQALEELEIATLNRADSDLEACRTQISRDIIALLLKSLTSAGHLSPQVERRMGAVFKQQFLLLEKEIQEEYDRKMVALTAECDLETRKKMENQYQREMVAMEEAEELLKRVSERSAAECSSLLRTLHGLEQVHLRRSLALQQEEDFAKAHRQLAIFQRNELHNIFFTQIKSAIFQGELKPEAAKMLLQDYADIQEKLEELMDFFQASKRYHLSKRFGHREYLVQNMQSSETRVQGLLSAADAQLTLFIQKHERAGYLDEEQMEVLLERAQTEVFSIKQKLDNDLKQEKKKLHQKLILKRRREMLQKHKEQRKEQLSLGEALRAAEDASQYLGRWGSLLAEHGAVLEELQERLDQAALEELRALMLSLSEKATEELRRLQNSGMTQELLKRSVPWLFLQQILEEHSRGLAARAQQLEGEERDRDQEGVQSVRQRLKDDALEASTEEQVELRRWEHLIFMKLCSSAFSLSEEELLRMRQEVHGCFAQMDRSLALPKIRARVLLQQFQTAWREAEFLRLDQALAAPELQQQSKARKPRSKSKSKIDLLRKCIEDKIQLFEEQAPEDLVEKVRAELLRERVQQLEAQESRFAESLVSLQVQKAARMATTLWAYAALLSIQDLLLEELSESETLTKLACEQILGSHSPELQELERKLEDKLAHQEAVQLQRALASRQQWAGDEPGLLAEPEDADSGRHVSAVLQQALSQGRKLLERHQQSWKEERDHSVVLEDWLENVEFDTFTTLYSQELRLASYLSRLAMVPGGTLRRLLSVALPAASQSELLAALDPGSQKHPDHMVETDGGGEQADLGRRRKHQGWWQALEGRLRGELISRGLEKMLWARERKESILKKTCPPLRERVVLPGKGSWPHLSLESIGELAAVPIVGAETIDLLNTGEKLFIFRNPKEPEISLHIPPRRKKKNFLNAKKATWALGMD</sequence>
<keyword evidence="10" id="KW-0966">Cell projection</keyword>
<feature type="coiled-coil region" evidence="11">
    <location>
        <begin position="453"/>
        <end position="480"/>
    </location>
</feature>
<evidence type="ECO:0000256" key="2">
    <source>
        <dbReference type="ARBA" id="ARBA00004162"/>
    </source>
</evidence>
<evidence type="ECO:0000256" key="10">
    <source>
        <dbReference type="ARBA" id="ARBA00023273"/>
    </source>
</evidence>
<dbReference type="KEGG" id="nsu:110569733"/>
<gene>
    <name evidence="15" type="primary">EVC2</name>
</gene>
<evidence type="ECO:0000256" key="4">
    <source>
        <dbReference type="ARBA" id="ARBA00022475"/>
    </source>
</evidence>
<keyword evidence="5" id="KW-0963">Cytoplasm</keyword>
<keyword evidence="11" id="KW-0175">Coiled coil</keyword>
<feature type="compositionally biased region" description="Low complexity" evidence="12">
    <location>
        <begin position="36"/>
        <end position="50"/>
    </location>
</feature>
<dbReference type="InParanoid" id="A0A2Y9G389"/>
<dbReference type="Proteomes" id="UP000248481">
    <property type="component" value="Chromosome 2"/>
</dbReference>
<evidence type="ECO:0000256" key="3">
    <source>
        <dbReference type="ARBA" id="ARBA00004309"/>
    </source>
</evidence>
<dbReference type="Pfam" id="PF12297">
    <property type="entry name" value="EVC2_like"/>
    <property type="match status" value="1"/>
</dbReference>
<reference evidence="15" key="1">
    <citation type="submission" date="2025-08" db="UniProtKB">
        <authorList>
            <consortium name="RefSeq"/>
        </authorList>
    </citation>
    <scope>IDENTIFICATION</scope>
    <source>
        <tissue evidence="15">Blood</tissue>
    </source>
</reference>
<dbReference type="RefSeq" id="XP_021533338.1">
    <property type="nucleotide sequence ID" value="XM_021677663.2"/>
</dbReference>
<comment type="subcellular location">
    <subcellularLocation>
        <location evidence="2">Cell membrane</location>
        <topology evidence="2">Single-pass membrane protein</topology>
    </subcellularLocation>
    <subcellularLocation>
        <location evidence="3">Cell projection</location>
        <location evidence="3">Cilium membrane</location>
    </subcellularLocation>
    <subcellularLocation>
        <location evidence="1">Cytoplasm</location>
        <location evidence="1">Cytoskeleton</location>
        <location evidence="1">Cilium basal body</location>
    </subcellularLocation>
</comment>
<dbReference type="GO" id="GO:0060170">
    <property type="term" value="C:ciliary membrane"/>
    <property type="evidence" value="ECO:0007669"/>
    <property type="project" value="UniProtKB-SubCell"/>
</dbReference>
<keyword evidence="6" id="KW-0812">Transmembrane</keyword>
<dbReference type="InterPro" id="IPR026501">
    <property type="entry name" value="Limbin/EVC"/>
</dbReference>
<dbReference type="GeneID" id="110569733"/>
<evidence type="ECO:0000313" key="15">
    <source>
        <dbReference type="RefSeq" id="XP_021533338.1"/>
    </source>
</evidence>
<feature type="region of interest" description="Disordered" evidence="12">
    <location>
        <begin position="1151"/>
        <end position="1173"/>
    </location>
</feature>
<feature type="signal peptide" evidence="13">
    <location>
        <begin position="1"/>
        <end position="24"/>
    </location>
</feature>
<evidence type="ECO:0000256" key="12">
    <source>
        <dbReference type="SAM" id="MobiDB-lite"/>
    </source>
</evidence>
<keyword evidence="9" id="KW-0206">Cytoskeleton</keyword>
<feature type="compositionally biased region" description="Basic and acidic residues" evidence="12">
    <location>
        <begin position="1153"/>
        <end position="1162"/>
    </location>
</feature>
<protein>
    <submittedName>
        <fullName evidence="15">Limbin</fullName>
    </submittedName>
</protein>
<accession>A0A2Y9G389</accession>
<dbReference type="GO" id="GO:0007224">
    <property type="term" value="P:smoothened signaling pathway"/>
    <property type="evidence" value="ECO:0007669"/>
    <property type="project" value="InterPro"/>
</dbReference>
<evidence type="ECO:0000256" key="5">
    <source>
        <dbReference type="ARBA" id="ARBA00022490"/>
    </source>
</evidence>
<keyword evidence="14" id="KW-1185">Reference proteome</keyword>
<evidence type="ECO:0000256" key="9">
    <source>
        <dbReference type="ARBA" id="ARBA00023212"/>
    </source>
</evidence>
<dbReference type="CTD" id="132884"/>